<dbReference type="EMBL" id="UINC01110360">
    <property type="protein sequence ID" value="SVC77821.1"/>
    <property type="molecule type" value="Genomic_DNA"/>
</dbReference>
<protein>
    <submittedName>
        <fullName evidence="1">Uncharacterized protein</fullName>
    </submittedName>
</protein>
<feature type="non-terminal residue" evidence="1">
    <location>
        <position position="1"/>
    </location>
</feature>
<gene>
    <name evidence="1" type="ORF">METZ01_LOCUS330675</name>
</gene>
<dbReference type="AlphaFoldDB" id="A0A382Q0P7"/>
<organism evidence="1">
    <name type="scientific">marine metagenome</name>
    <dbReference type="NCBI Taxonomy" id="408172"/>
    <lineage>
        <taxon>unclassified sequences</taxon>
        <taxon>metagenomes</taxon>
        <taxon>ecological metagenomes</taxon>
    </lineage>
</organism>
<name>A0A382Q0P7_9ZZZZ</name>
<proteinExistence type="predicted"/>
<accession>A0A382Q0P7</accession>
<reference evidence="1" key="1">
    <citation type="submission" date="2018-05" db="EMBL/GenBank/DDBJ databases">
        <authorList>
            <person name="Lanie J.A."/>
            <person name="Ng W.-L."/>
            <person name="Kazmierczak K.M."/>
            <person name="Andrzejewski T.M."/>
            <person name="Davidsen T.M."/>
            <person name="Wayne K.J."/>
            <person name="Tettelin H."/>
            <person name="Glass J.I."/>
            <person name="Rusch D."/>
            <person name="Podicherti R."/>
            <person name="Tsui H.-C.T."/>
            <person name="Winkler M.E."/>
        </authorList>
    </citation>
    <scope>NUCLEOTIDE SEQUENCE</scope>
</reference>
<evidence type="ECO:0000313" key="1">
    <source>
        <dbReference type="EMBL" id="SVC77821.1"/>
    </source>
</evidence>
<sequence length="43" mass="5086">ITIIKINEYVIIYQDEDLEKSENCIFEISINSGLITFLRFLFS</sequence>